<dbReference type="PANTHER" id="PTHR30483">
    <property type="entry name" value="LEUCINE-SPECIFIC-BINDING PROTEIN"/>
    <property type="match status" value="1"/>
</dbReference>
<protein>
    <submittedName>
        <fullName evidence="5">Serine/threonine protein kinase</fullName>
    </submittedName>
</protein>
<dbReference type="CDD" id="cd14014">
    <property type="entry name" value="STKc_PknB_like"/>
    <property type="match status" value="1"/>
</dbReference>
<keyword evidence="3" id="KW-0472">Membrane</keyword>
<dbReference type="EMBL" id="CP030118">
    <property type="protein sequence ID" value="QDL11605.1"/>
    <property type="molecule type" value="Genomic_DNA"/>
</dbReference>
<keyword evidence="2" id="KW-0732">Signal</keyword>
<dbReference type="KEGG" id="bsen:DP114_30220"/>
<dbReference type="GO" id="GO:0005524">
    <property type="term" value="F:ATP binding"/>
    <property type="evidence" value="ECO:0007669"/>
    <property type="project" value="InterPro"/>
</dbReference>
<evidence type="ECO:0000256" key="2">
    <source>
        <dbReference type="ARBA" id="ARBA00022729"/>
    </source>
</evidence>
<dbReference type="InterPro" id="IPR028081">
    <property type="entry name" value="Leu-bd"/>
</dbReference>
<dbReference type="Pfam" id="PF00069">
    <property type="entry name" value="Pkinase"/>
    <property type="match status" value="1"/>
</dbReference>
<dbReference type="InterPro" id="IPR028082">
    <property type="entry name" value="Peripla_BP_I"/>
</dbReference>
<dbReference type="NCBIfam" id="NF045510">
    <property type="entry name" value="4Cys_prefix_kin"/>
    <property type="match status" value="1"/>
</dbReference>
<dbReference type="SUPFAM" id="SSF56112">
    <property type="entry name" value="Protein kinase-like (PK-like)"/>
    <property type="match status" value="1"/>
</dbReference>
<proteinExistence type="inferred from homology"/>
<evidence type="ECO:0000313" key="5">
    <source>
        <dbReference type="EMBL" id="QDL11605.1"/>
    </source>
</evidence>
<reference evidence="5 6" key="1">
    <citation type="submission" date="2018-06" db="EMBL/GenBank/DDBJ databases">
        <title>Comparative genomics of Brasilonema spp. strains.</title>
        <authorList>
            <person name="Alvarenga D.O."/>
            <person name="Fiore M.F."/>
            <person name="Varani A.M."/>
        </authorList>
    </citation>
    <scope>NUCLEOTIDE SEQUENCE [LARGE SCALE GENOMIC DNA]</scope>
    <source>
        <strain evidence="5 6">CENA114</strain>
    </source>
</reference>
<dbReference type="Gene3D" id="3.40.50.2300">
    <property type="match status" value="2"/>
</dbReference>
<sequence length="798" mass="90352">MPYCINPECQSRDNPDNVNACQYCGNLLLINNRYSLIQQLSNNYYTCTQVFEVEDSQNLGTRKILKAIHNNGIRLTDGREFFTDLTRLFRREQSILVHLEHPGIPRGEAYFSLLLNNGQELHCLVMEKIEGQNLEQWLGEHGAINERQALEWLKQLATILDFIHQQNWFHRDIKPSNIMRRPNGQLVLIDFGTIRQITGTVVSGGRSTQIYSPGYTPPEQIDGRAVLQSDFYALGRTFVYLLTGIQPSDIQLDISVWERSTRYPVSDYLVNLINRLMAFERSRRPNNATVILTDLDSIHPPLPRPSFNGRRRLQIWRRIKGLLPVLLLIVLLFAFYNFYNSKTACNSFTEEYLSFGERILDKQDLQYKRDGASEVKRCNYPEAVEFFKNAWRDNQGPPDPETLIYFNNATINELNQGKIPKNKIYTIAVAAPLSSNDSQTADQGRELLRGVAQAQHEAINPIPTNQDKFYLQVLIANDEDKDEQAKEIAEKLVKEKDILAVVGHFSSESTNAVLQTYGENKLVLVSPTSTSVKLKSDFFFRTVPSDQKAAEKLATYLKDKAKKKKLAILSSGDSEYSKSLKEELSNVFKNSGDVVGDSKNFDLSSRQKFYPSTALEEAKKQKATAITLIPGGREKTAFDNALKVIKSDKYPDLIMVAGDSLYLERVKIETGENAVSRHLVVAIPWHRLSNPNSTVLKSAESLWKTKDVSWRTAAAYDATNVLIEAIKKQRQPSRKGVQQVLSSKKFQVQGATGDIKFEGSDRANANIALVKVLPYCSPRSGYYFVPVNYGATCFQPTP</sequence>
<keyword evidence="3" id="KW-0812">Transmembrane</keyword>
<evidence type="ECO:0000313" key="6">
    <source>
        <dbReference type="Proteomes" id="UP000503129"/>
    </source>
</evidence>
<keyword evidence="5" id="KW-0723">Serine/threonine-protein kinase</keyword>
<evidence type="ECO:0000256" key="1">
    <source>
        <dbReference type="ARBA" id="ARBA00010062"/>
    </source>
</evidence>
<evidence type="ECO:0000256" key="3">
    <source>
        <dbReference type="SAM" id="Phobius"/>
    </source>
</evidence>
<dbReference type="CDD" id="cd06268">
    <property type="entry name" value="PBP1_ABC_transporter_LIVBP-like"/>
    <property type="match status" value="1"/>
</dbReference>
<dbReference type="SUPFAM" id="SSF53822">
    <property type="entry name" value="Periplasmic binding protein-like I"/>
    <property type="match status" value="1"/>
</dbReference>
<dbReference type="SMART" id="SM00220">
    <property type="entry name" value="S_TKc"/>
    <property type="match status" value="1"/>
</dbReference>
<feature type="transmembrane region" description="Helical" evidence="3">
    <location>
        <begin position="321"/>
        <end position="339"/>
    </location>
</feature>
<dbReference type="AlphaFoldDB" id="A0A856MJQ1"/>
<evidence type="ECO:0000259" key="4">
    <source>
        <dbReference type="PROSITE" id="PS50011"/>
    </source>
</evidence>
<dbReference type="Pfam" id="PF13458">
    <property type="entry name" value="Peripla_BP_6"/>
    <property type="match status" value="1"/>
</dbReference>
<dbReference type="InterPro" id="IPR051010">
    <property type="entry name" value="BCAA_transport"/>
</dbReference>
<dbReference type="RefSeq" id="WP_171977850.1">
    <property type="nucleotide sequence ID" value="NZ_CAWOXK010000001.1"/>
</dbReference>
<organism evidence="5 6">
    <name type="scientific">Brasilonema sennae CENA114</name>
    <dbReference type="NCBI Taxonomy" id="415709"/>
    <lineage>
        <taxon>Bacteria</taxon>
        <taxon>Bacillati</taxon>
        <taxon>Cyanobacteriota</taxon>
        <taxon>Cyanophyceae</taxon>
        <taxon>Nostocales</taxon>
        <taxon>Scytonemataceae</taxon>
        <taxon>Brasilonema</taxon>
        <taxon>Bromeliae group (in: Brasilonema)</taxon>
    </lineage>
</organism>
<name>A0A856MJQ1_9CYAN</name>
<accession>A0A856MJQ1</accession>
<dbReference type="PANTHER" id="PTHR30483:SF6">
    <property type="entry name" value="PERIPLASMIC BINDING PROTEIN OF ABC TRANSPORTER FOR NATURAL AMINO ACIDS"/>
    <property type="match status" value="1"/>
</dbReference>
<keyword evidence="6" id="KW-1185">Reference proteome</keyword>
<dbReference type="PROSITE" id="PS50011">
    <property type="entry name" value="PROTEIN_KINASE_DOM"/>
    <property type="match status" value="1"/>
</dbReference>
<dbReference type="InterPro" id="IPR000719">
    <property type="entry name" value="Prot_kinase_dom"/>
</dbReference>
<dbReference type="InterPro" id="IPR011009">
    <property type="entry name" value="Kinase-like_dom_sf"/>
</dbReference>
<keyword evidence="5" id="KW-0418">Kinase</keyword>
<dbReference type="Gene3D" id="1.10.510.10">
    <property type="entry name" value="Transferase(Phosphotransferase) domain 1"/>
    <property type="match status" value="1"/>
</dbReference>
<keyword evidence="3" id="KW-1133">Transmembrane helix</keyword>
<keyword evidence="5" id="KW-0808">Transferase</keyword>
<dbReference type="GO" id="GO:0004674">
    <property type="term" value="F:protein serine/threonine kinase activity"/>
    <property type="evidence" value="ECO:0007669"/>
    <property type="project" value="UniProtKB-KW"/>
</dbReference>
<feature type="domain" description="Protein kinase" evidence="4">
    <location>
        <begin position="34"/>
        <end position="302"/>
    </location>
</feature>
<dbReference type="Proteomes" id="UP000503129">
    <property type="component" value="Chromosome"/>
</dbReference>
<gene>
    <name evidence="5" type="ORF">DP114_30220</name>
</gene>
<comment type="similarity">
    <text evidence="1">Belongs to the leucine-binding protein family.</text>
</comment>